<protein>
    <submittedName>
        <fullName evidence="4">Thioredoxin-like</fullName>
    </submittedName>
</protein>
<evidence type="ECO:0000313" key="4">
    <source>
        <dbReference type="EMBL" id="SMP19661.1"/>
    </source>
</evidence>
<dbReference type="PANTHER" id="PTHR42852:SF13">
    <property type="entry name" value="PROTEIN DIPZ"/>
    <property type="match status" value="1"/>
</dbReference>
<feature type="domain" description="Thioredoxin" evidence="3">
    <location>
        <begin position="395"/>
        <end position="539"/>
    </location>
</feature>
<dbReference type="Gene3D" id="3.40.30.10">
    <property type="entry name" value="Glutaredoxin"/>
    <property type="match status" value="1"/>
</dbReference>
<dbReference type="Pfam" id="PF13905">
    <property type="entry name" value="Thioredoxin_8"/>
    <property type="match status" value="1"/>
</dbReference>
<evidence type="ECO:0000313" key="5">
    <source>
        <dbReference type="Proteomes" id="UP001157915"/>
    </source>
</evidence>
<keyword evidence="2" id="KW-0732">Signal</keyword>
<dbReference type="CDD" id="cd02966">
    <property type="entry name" value="TlpA_like_family"/>
    <property type="match status" value="1"/>
</dbReference>
<evidence type="ECO:0000259" key="3">
    <source>
        <dbReference type="PROSITE" id="PS51352"/>
    </source>
</evidence>
<keyword evidence="5" id="KW-1185">Reference proteome</keyword>
<sequence length="552" mass="62654">MKNTLLICLLGLLCLPLSKLKAQSEVAESPPDTDLVYQSGIPGQEGESPSARMGTEDIILYMELPYAQAPDTLWLTYWSHLLKDHAQITPGIRLPLTAEVGNFFEGSDGYKSYCWRLQHSDEPIFFTLKSGDTELLTQWAVFPGDQARMRFDLPLGQVLMGGPSSEFFSAQAEISRLKAEQGFNSSPLMVSSHPERVLADSSNKARYEQASSRPAAVSVTMQFLVPGQNEIQVILPILAESLQENTIIQHLPRLLEGMTADKAEFLSQRAWAAALSLLMPRLNLAGEVLKDDTHSALFQDWLHTIPSRFDSLATDPMWVQTRYELLMLQGRVQEVGFFDLAAELSQYMQDQLLGRYVLENYRYLDSEQEQVFSKAERMVKTPWITDLLGELSERELKGREFIPGTLTDLDGNAYSLDSLRGKTLVLSFWISGCKFCMKYYTRTLREVFLELKDREDLVFVSINADKDTSRWKESILSDRFTHPDMLQLHQDEGTGILEAYKIVSFPQKLLIDPHHNLFLLTKNQYSPLELISLIEKANGEPFSYLQTKSHAQ</sequence>
<comment type="caution">
    <text evidence="4">The sequence shown here is derived from an EMBL/GenBank/DDBJ whole genome shotgun (WGS) entry which is preliminary data.</text>
</comment>
<evidence type="ECO:0000256" key="1">
    <source>
        <dbReference type="SAM" id="MobiDB-lite"/>
    </source>
</evidence>
<feature type="chain" id="PRO_5046603128" evidence="2">
    <location>
        <begin position="22"/>
        <end position="552"/>
    </location>
</feature>
<dbReference type="EMBL" id="FXUA01000003">
    <property type="protein sequence ID" value="SMP19661.1"/>
    <property type="molecule type" value="Genomic_DNA"/>
</dbReference>
<organism evidence="4 5">
    <name type="scientific">Algoriphagus winogradskyi</name>
    <dbReference type="NCBI Taxonomy" id="237017"/>
    <lineage>
        <taxon>Bacteria</taxon>
        <taxon>Pseudomonadati</taxon>
        <taxon>Bacteroidota</taxon>
        <taxon>Cytophagia</taxon>
        <taxon>Cytophagales</taxon>
        <taxon>Cyclobacteriaceae</taxon>
        <taxon>Algoriphagus</taxon>
    </lineage>
</organism>
<dbReference type="InterPro" id="IPR013766">
    <property type="entry name" value="Thioredoxin_domain"/>
</dbReference>
<gene>
    <name evidence="4" type="ORF">SAMN06265367_10311</name>
</gene>
<dbReference type="InterPro" id="IPR036249">
    <property type="entry name" value="Thioredoxin-like_sf"/>
</dbReference>
<dbReference type="RefSeq" id="WP_377919199.1">
    <property type="nucleotide sequence ID" value="NZ_JBHSPM010000004.1"/>
</dbReference>
<dbReference type="SUPFAM" id="SSF52833">
    <property type="entry name" value="Thioredoxin-like"/>
    <property type="match status" value="1"/>
</dbReference>
<reference evidence="4 5" key="1">
    <citation type="submission" date="2017-05" db="EMBL/GenBank/DDBJ databases">
        <authorList>
            <person name="Varghese N."/>
            <person name="Submissions S."/>
        </authorList>
    </citation>
    <scope>NUCLEOTIDE SEQUENCE [LARGE SCALE GENOMIC DNA]</scope>
    <source>
        <strain evidence="4 5">DSM 15360</strain>
    </source>
</reference>
<feature type="region of interest" description="Disordered" evidence="1">
    <location>
        <begin position="30"/>
        <end position="51"/>
    </location>
</feature>
<name>A0ABY1NW41_9BACT</name>
<dbReference type="InterPro" id="IPR050553">
    <property type="entry name" value="Thioredoxin_ResA/DsbE_sf"/>
</dbReference>
<dbReference type="InterPro" id="IPR012336">
    <property type="entry name" value="Thioredoxin-like_fold"/>
</dbReference>
<dbReference type="Proteomes" id="UP001157915">
    <property type="component" value="Unassembled WGS sequence"/>
</dbReference>
<proteinExistence type="predicted"/>
<evidence type="ECO:0000256" key="2">
    <source>
        <dbReference type="SAM" id="SignalP"/>
    </source>
</evidence>
<dbReference type="PANTHER" id="PTHR42852">
    <property type="entry name" value="THIOL:DISULFIDE INTERCHANGE PROTEIN DSBE"/>
    <property type="match status" value="1"/>
</dbReference>
<dbReference type="PROSITE" id="PS51352">
    <property type="entry name" value="THIOREDOXIN_2"/>
    <property type="match status" value="1"/>
</dbReference>
<feature type="signal peptide" evidence="2">
    <location>
        <begin position="1"/>
        <end position="21"/>
    </location>
</feature>
<accession>A0ABY1NW41</accession>